<evidence type="ECO:0000256" key="9">
    <source>
        <dbReference type="ARBA" id="ARBA00023012"/>
    </source>
</evidence>
<dbReference type="SMART" id="SM00387">
    <property type="entry name" value="HATPase_c"/>
    <property type="match status" value="1"/>
</dbReference>
<dbReference type="PRINTS" id="PR00344">
    <property type="entry name" value="BCTRLSENSOR"/>
</dbReference>
<evidence type="ECO:0000313" key="15">
    <source>
        <dbReference type="Proteomes" id="UP000604481"/>
    </source>
</evidence>
<dbReference type="Gene3D" id="1.10.287.130">
    <property type="match status" value="1"/>
</dbReference>
<dbReference type="SUPFAM" id="SSF55874">
    <property type="entry name" value="ATPase domain of HSP90 chaperone/DNA topoisomerase II/histidine kinase"/>
    <property type="match status" value="1"/>
</dbReference>
<dbReference type="PANTHER" id="PTHR45436:SF5">
    <property type="entry name" value="SENSOR HISTIDINE KINASE TRCS"/>
    <property type="match status" value="1"/>
</dbReference>
<dbReference type="InterPro" id="IPR050428">
    <property type="entry name" value="TCS_sensor_his_kinase"/>
</dbReference>
<keyword evidence="6 11" id="KW-0812">Transmembrane</keyword>
<feature type="domain" description="Histidine kinase" evidence="12">
    <location>
        <begin position="247"/>
        <end position="441"/>
    </location>
</feature>
<evidence type="ECO:0000256" key="7">
    <source>
        <dbReference type="ARBA" id="ARBA00022777"/>
    </source>
</evidence>
<sequence>MRPHSISRRLFWGTALAVLVFFMLAGFAFYGRYAEHLSASRGERLKSEIYLLMAATELDASGRLQLPATLAEPLFSLPASGLYASIFNPSGQEVWHSPSQLGRRLPEPQQPRAGEWASWRAGAADRQYQGLAYRVQWKIGGQSRSLLFVVQEDEQAFQAQLAQFRTLLWSWLGAAGVLLLLVQARLLRWGLQPLRRVEGELQQIEAGQLARISGTYPDELLPLTDRLNLLLDQERERQQRYRDALGDLAHSLKTPLAVLRQCRDEADYGLRLQEQLERMERIVAHQLGRAATRGRQALAEPIQLAPVLERLLAAMRKVHGARGLTFELECPQELVTRLDEGDLYEIAGNLLDNAGKWAQARITVSASHTEHALRLAVNDDGPGFADPLAAQQRGVRLDEAVDGQGIGLAVVADIVRSYGGVLSVANRTGGGATVSLQIPDQ</sequence>
<dbReference type="Proteomes" id="UP000604481">
    <property type="component" value="Unassembled WGS sequence"/>
</dbReference>
<dbReference type="InterPro" id="IPR003661">
    <property type="entry name" value="HisK_dim/P_dom"/>
</dbReference>
<evidence type="ECO:0000256" key="4">
    <source>
        <dbReference type="ARBA" id="ARBA00022553"/>
    </source>
</evidence>
<reference evidence="14 15" key="1">
    <citation type="submission" date="2020-10" db="EMBL/GenBank/DDBJ databases">
        <title>The genome sequence of Chitinilyticum litopenaei 4Y14.</title>
        <authorList>
            <person name="Liu Y."/>
        </authorList>
    </citation>
    <scope>NUCLEOTIDE SEQUENCE [LARGE SCALE GENOMIC DNA]</scope>
    <source>
        <strain evidence="14 15">4Y14</strain>
    </source>
</reference>
<evidence type="ECO:0000256" key="6">
    <source>
        <dbReference type="ARBA" id="ARBA00022692"/>
    </source>
</evidence>
<dbReference type="EC" id="2.7.13.3" evidence="3"/>
<keyword evidence="10 11" id="KW-0472">Membrane</keyword>
<dbReference type="GO" id="GO:0005886">
    <property type="term" value="C:plasma membrane"/>
    <property type="evidence" value="ECO:0007669"/>
    <property type="project" value="TreeGrafter"/>
</dbReference>
<keyword evidence="4" id="KW-0597">Phosphoprotein</keyword>
<comment type="caution">
    <text evidence="14">The sequence shown here is derived from an EMBL/GenBank/DDBJ whole genome shotgun (WGS) entry which is preliminary data.</text>
</comment>
<evidence type="ECO:0000259" key="13">
    <source>
        <dbReference type="PROSITE" id="PS50885"/>
    </source>
</evidence>
<feature type="domain" description="HAMP" evidence="13">
    <location>
        <begin position="188"/>
        <end position="239"/>
    </location>
</feature>
<evidence type="ECO:0000256" key="3">
    <source>
        <dbReference type="ARBA" id="ARBA00012438"/>
    </source>
</evidence>
<keyword evidence="8 11" id="KW-1133">Transmembrane helix</keyword>
<dbReference type="PANTHER" id="PTHR45436">
    <property type="entry name" value="SENSOR HISTIDINE KINASE YKOH"/>
    <property type="match status" value="1"/>
</dbReference>
<evidence type="ECO:0000256" key="1">
    <source>
        <dbReference type="ARBA" id="ARBA00000085"/>
    </source>
</evidence>
<dbReference type="EMBL" id="JADFUA010000005">
    <property type="protein sequence ID" value="MBE9609831.1"/>
    <property type="molecule type" value="Genomic_DNA"/>
</dbReference>
<evidence type="ECO:0000256" key="5">
    <source>
        <dbReference type="ARBA" id="ARBA00022679"/>
    </source>
</evidence>
<dbReference type="AlphaFoldDB" id="A0A8J7FSG8"/>
<protein>
    <recommendedName>
        <fullName evidence="3">histidine kinase</fullName>
        <ecNumber evidence="3">2.7.13.3</ecNumber>
    </recommendedName>
</protein>
<keyword evidence="9" id="KW-0902">Two-component regulatory system</keyword>
<dbReference type="InterPro" id="IPR003594">
    <property type="entry name" value="HATPase_dom"/>
</dbReference>
<dbReference type="PROSITE" id="PS50109">
    <property type="entry name" value="HIS_KIN"/>
    <property type="match status" value="1"/>
</dbReference>
<evidence type="ECO:0000256" key="10">
    <source>
        <dbReference type="ARBA" id="ARBA00023136"/>
    </source>
</evidence>
<keyword evidence="5" id="KW-0808">Transferase</keyword>
<dbReference type="RefSeq" id="WP_194116352.1">
    <property type="nucleotide sequence ID" value="NZ_JADFUA010000005.1"/>
</dbReference>
<keyword evidence="7" id="KW-0418">Kinase</keyword>
<organism evidence="14 15">
    <name type="scientific">Chitinilyticum piscinae</name>
    <dbReference type="NCBI Taxonomy" id="2866724"/>
    <lineage>
        <taxon>Bacteria</taxon>
        <taxon>Pseudomonadati</taxon>
        <taxon>Pseudomonadota</taxon>
        <taxon>Betaproteobacteria</taxon>
        <taxon>Neisseriales</taxon>
        <taxon>Chitinibacteraceae</taxon>
        <taxon>Chitinilyticum</taxon>
    </lineage>
</organism>
<evidence type="ECO:0000256" key="2">
    <source>
        <dbReference type="ARBA" id="ARBA00004370"/>
    </source>
</evidence>
<comment type="subcellular location">
    <subcellularLocation>
        <location evidence="2">Membrane</location>
    </subcellularLocation>
</comment>
<dbReference type="Gene3D" id="3.30.565.10">
    <property type="entry name" value="Histidine kinase-like ATPase, C-terminal domain"/>
    <property type="match status" value="1"/>
</dbReference>
<dbReference type="InterPro" id="IPR036890">
    <property type="entry name" value="HATPase_C_sf"/>
</dbReference>
<dbReference type="InterPro" id="IPR003660">
    <property type="entry name" value="HAMP_dom"/>
</dbReference>
<accession>A0A8J7FSG8</accession>
<evidence type="ECO:0000256" key="8">
    <source>
        <dbReference type="ARBA" id="ARBA00022989"/>
    </source>
</evidence>
<feature type="transmembrane region" description="Helical" evidence="11">
    <location>
        <begin position="168"/>
        <end position="187"/>
    </location>
</feature>
<dbReference type="GO" id="GO:0000155">
    <property type="term" value="F:phosphorelay sensor kinase activity"/>
    <property type="evidence" value="ECO:0007669"/>
    <property type="project" value="InterPro"/>
</dbReference>
<gene>
    <name evidence="14" type="ORF">INR99_10770</name>
</gene>
<feature type="transmembrane region" description="Helical" evidence="11">
    <location>
        <begin position="12"/>
        <end position="31"/>
    </location>
</feature>
<dbReference type="InterPro" id="IPR036097">
    <property type="entry name" value="HisK_dim/P_sf"/>
</dbReference>
<dbReference type="InterPro" id="IPR005467">
    <property type="entry name" value="His_kinase_dom"/>
</dbReference>
<name>A0A8J7FSG8_9NEIS</name>
<evidence type="ECO:0000313" key="14">
    <source>
        <dbReference type="EMBL" id="MBE9609831.1"/>
    </source>
</evidence>
<dbReference type="SUPFAM" id="SSF47384">
    <property type="entry name" value="Homodimeric domain of signal transducing histidine kinase"/>
    <property type="match status" value="1"/>
</dbReference>
<dbReference type="CDD" id="cd00082">
    <property type="entry name" value="HisKA"/>
    <property type="match status" value="1"/>
</dbReference>
<evidence type="ECO:0000256" key="11">
    <source>
        <dbReference type="SAM" id="Phobius"/>
    </source>
</evidence>
<dbReference type="Pfam" id="PF02518">
    <property type="entry name" value="HATPase_c"/>
    <property type="match status" value="1"/>
</dbReference>
<keyword evidence="15" id="KW-1185">Reference proteome</keyword>
<evidence type="ECO:0000259" key="12">
    <source>
        <dbReference type="PROSITE" id="PS50109"/>
    </source>
</evidence>
<dbReference type="InterPro" id="IPR004358">
    <property type="entry name" value="Sig_transdc_His_kin-like_C"/>
</dbReference>
<comment type="catalytic activity">
    <reaction evidence="1">
        <text>ATP + protein L-histidine = ADP + protein N-phospho-L-histidine.</text>
        <dbReference type="EC" id="2.7.13.3"/>
    </reaction>
</comment>
<dbReference type="PROSITE" id="PS50885">
    <property type="entry name" value="HAMP"/>
    <property type="match status" value="1"/>
</dbReference>
<proteinExistence type="predicted"/>